<proteinExistence type="predicted"/>
<name>A0A4Y2FQ41_ARAVE</name>
<evidence type="ECO:0000313" key="1">
    <source>
        <dbReference type="EMBL" id="GBM43622.1"/>
    </source>
</evidence>
<accession>A0A4Y2FQ41</accession>
<organism evidence="1 2">
    <name type="scientific">Araneus ventricosus</name>
    <name type="common">Orbweaver spider</name>
    <name type="synonym">Epeira ventricosa</name>
    <dbReference type="NCBI Taxonomy" id="182803"/>
    <lineage>
        <taxon>Eukaryota</taxon>
        <taxon>Metazoa</taxon>
        <taxon>Ecdysozoa</taxon>
        <taxon>Arthropoda</taxon>
        <taxon>Chelicerata</taxon>
        <taxon>Arachnida</taxon>
        <taxon>Araneae</taxon>
        <taxon>Araneomorphae</taxon>
        <taxon>Entelegynae</taxon>
        <taxon>Araneoidea</taxon>
        <taxon>Araneidae</taxon>
        <taxon>Araneus</taxon>
    </lineage>
</organism>
<evidence type="ECO:0000313" key="2">
    <source>
        <dbReference type="Proteomes" id="UP000499080"/>
    </source>
</evidence>
<protein>
    <submittedName>
        <fullName evidence="1">Uncharacterized protein</fullName>
    </submittedName>
</protein>
<dbReference type="Proteomes" id="UP000499080">
    <property type="component" value="Unassembled WGS sequence"/>
</dbReference>
<gene>
    <name evidence="1" type="ORF">AVEN_43862_1</name>
</gene>
<sequence>MEGEVYSVMEGEVYSIMEGEVYSIMEGEVYSIMEGEVHSIMESEKRNRYIVDKKHIYKVSFFFQILDSTVLESSGFLLVENERHVKELNKTTCSYINTINTVKINNGSKVHSRY</sequence>
<dbReference type="AlphaFoldDB" id="A0A4Y2FQ41"/>
<reference evidence="1 2" key="1">
    <citation type="journal article" date="2019" name="Sci. Rep.">
        <title>Orb-weaving spider Araneus ventricosus genome elucidates the spidroin gene catalogue.</title>
        <authorList>
            <person name="Kono N."/>
            <person name="Nakamura H."/>
            <person name="Ohtoshi R."/>
            <person name="Moran D.A.P."/>
            <person name="Shinohara A."/>
            <person name="Yoshida Y."/>
            <person name="Fujiwara M."/>
            <person name="Mori M."/>
            <person name="Tomita M."/>
            <person name="Arakawa K."/>
        </authorList>
    </citation>
    <scope>NUCLEOTIDE SEQUENCE [LARGE SCALE GENOMIC DNA]</scope>
</reference>
<keyword evidence="2" id="KW-1185">Reference proteome</keyword>
<comment type="caution">
    <text evidence="1">The sequence shown here is derived from an EMBL/GenBank/DDBJ whole genome shotgun (WGS) entry which is preliminary data.</text>
</comment>
<dbReference type="EMBL" id="BGPR01096890">
    <property type="protein sequence ID" value="GBM43622.1"/>
    <property type="molecule type" value="Genomic_DNA"/>
</dbReference>